<dbReference type="Pfam" id="PF07593">
    <property type="entry name" value="UnbV_ASPIC"/>
    <property type="match status" value="1"/>
</dbReference>
<dbReference type="InterPro" id="IPR026444">
    <property type="entry name" value="Secre_tail"/>
</dbReference>
<dbReference type="SUPFAM" id="SSF51126">
    <property type="entry name" value="Pectin lyase-like"/>
    <property type="match status" value="2"/>
</dbReference>
<dbReference type="Pfam" id="PF13229">
    <property type="entry name" value="Beta_helix"/>
    <property type="match status" value="1"/>
</dbReference>
<proteinExistence type="predicted"/>
<organism evidence="6 7">
    <name type="scientific">Eiseniibacteriota bacterium</name>
    <dbReference type="NCBI Taxonomy" id="2212470"/>
    <lineage>
        <taxon>Bacteria</taxon>
        <taxon>Candidatus Eiseniibacteriota</taxon>
    </lineage>
</organism>
<dbReference type="InterPro" id="IPR028994">
    <property type="entry name" value="Integrin_alpha_N"/>
</dbReference>
<dbReference type="Gene3D" id="2.60.40.4070">
    <property type="match status" value="1"/>
</dbReference>
<accession>A0A948RX04</accession>
<evidence type="ECO:0000256" key="1">
    <source>
        <dbReference type="ARBA" id="ARBA00022729"/>
    </source>
</evidence>
<dbReference type="EMBL" id="JAHJDP010000096">
    <property type="protein sequence ID" value="MBU2692585.1"/>
    <property type="molecule type" value="Genomic_DNA"/>
</dbReference>
<feature type="domain" description="ASPIC/UnbV" evidence="3">
    <location>
        <begin position="1105"/>
        <end position="1172"/>
    </location>
</feature>
<dbReference type="Pfam" id="PF13860">
    <property type="entry name" value="FlgD_ig"/>
    <property type="match status" value="1"/>
</dbReference>
<dbReference type="InterPro" id="IPR011519">
    <property type="entry name" value="UnbV_ASPIC"/>
</dbReference>
<keyword evidence="1 2" id="KW-0732">Signal</keyword>
<gene>
    <name evidence="6" type="ORF">KJ970_16850</name>
</gene>
<dbReference type="AlphaFoldDB" id="A0A948RX04"/>
<dbReference type="PANTHER" id="PTHR16026:SF0">
    <property type="entry name" value="CARTILAGE ACIDIC PROTEIN 1"/>
    <property type="match status" value="1"/>
</dbReference>
<dbReference type="InterPro" id="IPR006626">
    <property type="entry name" value="PbH1"/>
</dbReference>
<evidence type="ECO:0000259" key="4">
    <source>
        <dbReference type="Pfam" id="PF13229"/>
    </source>
</evidence>
<feature type="domain" description="Right handed beta helix" evidence="4">
    <location>
        <begin position="161"/>
        <end position="326"/>
    </location>
</feature>
<dbReference type="PANTHER" id="PTHR16026">
    <property type="entry name" value="CARTILAGE ACIDIC PROTEIN 1"/>
    <property type="match status" value="1"/>
</dbReference>
<feature type="chain" id="PRO_5036945406" evidence="2">
    <location>
        <begin position="27"/>
        <end position="1279"/>
    </location>
</feature>
<dbReference type="InterPro" id="IPR027039">
    <property type="entry name" value="Crtac1"/>
</dbReference>
<comment type="caution">
    <text evidence="6">The sequence shown here is derived from an EMBL/GenBank/DDBJ whole genome shotgun (WGS) entry which is preliminary data.</text>
</comment>
<dbReference type="InterPro" id="IPR011050">
    <property type="entry name" value="Pectin_lyase_fold/virulence"/>
</dbReference>
<sequence>MLSLRSICTLVVLVIMAVLLQTGAQADIFTVTDLADSGPGTLRECLIQASSHVGTPHKIVFDVEGGITLTSPLPAMTVNETEIRGEENSSGPVACDPGDPPRVTLLGIGTAACPGLQLAANFCVITGLRIMLFDQAGIFIHPGYHNNEIGQPGFEGCERVVLNSNNIGIDMGGQDTNWNIIRNCDIYNNSADGIFVHSGPKYNVIGVDADGERNYIYNNGNNGIHFLADETGPVEDDSINGNRIYNNQENGIFFNTSGNDVFNCLIFKNHVGMDSNVSPAGNLIDGIRCEGSSHDNDILDNIINGNVHHGISLWQQSDNDSIAGNFVGVLESGDPMPNGDHGIYIETAHNTIGPDNVIMYNCPNGSSFAGLSFENGADHNAAWHNTISANSGYGVKFTGTGTSFNNLGGNYIGTDEFNGVFGNAEDGIVLESDAGGNTIHHNVVGFNNAHGIGVAITAGNQTIYGNKIGTDSAMTADLGNGQSGIKLSSSNNTIGGLFEDEENIIVNNSNYGINAASSSQQGGNYIVGNFIGTNENGDVMGNGSSGIRVGGYMINNDIGDWADIDGAGNTIMYNAGPGVIVAGQGTDPANPVQNRILTNRICSNLASHEEQIKLLNEGNDDLPAPNVGAAYNAILITSGELIGVVSGTIGYPHPPNVSTRIQVFYDTEDSCGLYYGHDHVLTSETTWLVQGAPLRYTSNVYATETTRGPDAPPEPESQTSPYSGMEDVGLFFNLADACSSSVCPWLCTDDSGGSSSWIDYNNDGLEDLFICNAGSANLLFENLGDYNFDLDDAQWLSAAGDVTFSSAWADYDNDGLLDCYLVNSNSSNKLIRNTGSGFEPVSMPVIENDGPGRTAAWADIDLDGDLDLFLANHGTVDGLYLQDGAEFEEIIHSILGYDFPALPTTCAAFGDYDNDGDPDLYLGVSGQANMLLRNNGDLTFTDVTSGLLGDTGETRAVVWGDFNNDQHLDLFFCNYDGGSKLLYGSGDGAFEDVTPQSVADIFYMVSVDTGDLDQNGHLDLVTYAEGMPKPIVWFSDGLTYIPEEGPRESSIVSGPMGDIDGDGDLDIFTVSNQVGEDNSFLVNTLTEEEGWVLYKLVGTQSNRFGIGARIEVTTGRGTQIREVQAGTGSRGQSSIKAAFGLSDVETIDLVRVYWPSGAISELEDVTINQVYTIVEPTTDAVEPLPALVTVISLHCAPNPFTGRTQVQYQLVQPQEVTLRIYDSAGRVVRTLVNDQRSAGVHQIPWDGRNQANEPVAAGAYFMSLEFGGGRVQEKVMYLK</sequence>
<dbReference type="Proteomes" id="UP000777784">
    <property type="component" value="Unassembled WGS sequence"/>
</dbReference>
<dbReference type="InterPro" id="IPR025965">
    <property type="entry name" value="FlgD/Vpr_Ig-like"/>
</dbReference>
<name>A0A948RX04_UNCEI</name>
<dbReference type="InterPro" id="IPR039448">
    <property type="entry name" value="Beta_helix"/>
</dbReference>
<reference evidence="6" key="1">
    <citation type="submission" date="2021-05" db="EMBL/GenBank/DDBJ databases">
        <title>Energy efficiency and biological interactions define the core microbiome of deep oligotrophic groundwater.</title>
        <authorList>
            <person name="Mehrshad M."/>
            <person name="Lopez-Fernandez M."/>
            <person name="Bell E."/>
            <person name="Bernier-Latmani R."/>
            <person name="Bertilsson S."/>
            <person name="Dopson M."/>
        </authorList>
    </citation>
    <scope>NUCLEOTIDE SEQUENCE</scope>
    <source>
        <strain evidence="6">Modern_marine.mb.64</strain>
    </source>
</reference>
<dbReference type="Pfam" id="PF13517">
    <property type="entry name" value="FG-GAP_3"/>
    <property type="match status" value="2"/>
</dbReference>
<evidence type="ECO:0000256" key="2">
    <source>
        <dbReference type="SAM" id="SignalP"/>
    </source>
</evidence>
<evidence type="ECO:0000313" key="6">
    <source>
        <dbReference type="EMBL" id="MBU2692585.1"/>
    </source>
</evidence>
<dbReference type="InterPro" id="IPR012334">
    <property type="entry name" value="Pectin_lyas_fold"/>
</dbReference>
<evidence type="ECO:0000259" key="5">
    <source>
        <dbReference type="Pfam" id="PF13860"/>
    </source>
</evidence>
<feature type="domain" description="FlgD/Vpr Ig-like" evidence="5">
    <location>
        <begin position="1203"/>
        <end position="1263"/>
    </location>
</feature>
<dbReference type="SUPFAM" id="SSF69318">
    <property type="entry name" value="Integrin alpha N-terminal domain"/>
    <property type="match status" value="1"/>
</dbReference>
<protein>
    <submittedName>
        <fullName evidence="6">VCBS repeat-containing protein</fullName>
    </submittedName>
</protein>
<dbReference type="Gene3D" id="2.160.20.10">
    <property type="entry name" value="Single-stranded right-handed beta-helix, Pectin lyase-like"/>
    <property type="match status" value="3"/>
</dbReference>
<dbReference type="NCBIfam" id="TIGR04183">
    <property type="entry name" value="Por_Secre_tail"/>
    <property type="match status" value="1"/>
</dbReference>
<evidence type="ECO:0000259" key="3">
    <source>
        <dbReference type="Pfam" id="PF07593"/>
    </source>
</evidence>
<feature type="signal peptide" evidence="2">
    <location>
        <begin position="1"/>
        <end position="26"/>
    </location>
</feature>
<evidence type="ECO:0000313" key="7">
    <source>
        <dbReference type="Proteomes" id="UP000777784"/>
    </source>
</evidence>
<dbReference type="InterPro" id="IPR013517">
    <property type="entry name" value="FG-GAP"/>
</dbReference>
<dbReference type="SMART" id="SM00710">
    <property type="entry name" value="PbH1"/>
    <property type="match status" value="8"/>
</dbReference>